<accession>A0A699VAJ1</accession>
<gene>
    <name evidence="2" type="ORF">Tci_904096</name>
</gene>
<feature type="non-terminal residue" evidence="2">
    <location>
        <position position="97"/>
    </location>
</feature>
<proteinExistence type="predicted"/>
<comment type="caution">
    <text evidence="2">The sequence shown here is derived from an EMBL/GenBank/DDBJ whole genome shotgun (WGS) entry which is preliminary data.</text>
</comment>
<feature type="compositionally biased region" description="Polar residues" evidence="1">
    <location>
        <begin position="75"/>
        <end position="97"/>
    </location>
</feature>
<dbReference type="EMBL" id="BKCJ011420798">
    <property type="protein sequence ID" value="GFD32127.1"/>
    <property type="molecule type" value="Genomic_DNA"/>
</dbReference>
<organism evidence="2">
    <name type="scientific">Tanacetum cinerariifolium</name>
    <name type="common">Dalmatian daisy</name>
    <name type="synonym">Chrysanthemum cinerariifolium</name>
    <dbReference type="NCBI Taxonomy" id="118510"/>
    <lineage>
        <taxon>Eukaryota</taxon>
        <taxon>Viridiplantae</taxon>
        <taxon>Streptophyta</taxon>
        <taxon>Embryophyta</taxon>
        <taxon>Tracheophyta</taxon>
        <taxon>Spermatophyta</taxon>
        <taxon>Magnoliopsida</taxon>
        <taxon>eudicotyledons</taxon>
        <taxon>Gunneridae</taxon>
        <taxon>Pentapetalae</taxon>
        <taxon>asterids</taxon>
        <taxon>campanulids</taxon>
        <taxon>Asterales</taxon>
        <taxon>Asteraceae</taxon>
        <taxon>Asteroideae</taxon>
        <taxon>Anthemideae</taxon>
        <taxon>Anthemidinae</taxon>
        <taxon>Tanacetum</taxon>
    </lineage>
</organism>
<protein>
    <submittedName>
        <fullName evidence="2">Uncharacterized protein</fullName>
    </submittedName>
</protein>
<evidence type="ECO:0000313" key="2">
    <source>
        <dbReference type="EMBL" id="GFD32127.1"/>
    </source>
</evidence>
<name>A0A699VAJ1_TANCI</name>
<feature type="non-terminal residue" evidence="2">
    <location>
        <position position="1"/>
    </location>
</feature>
<dbReference type="AlphaFoldDB" id="A0A699VAJ1"/>
<evidence type="ECO:0000256" key="1">
    <source>
        <dbReference type="SAM" id="MobiDB-lite"/>
    </source>
</evidence>
<reference evidence="2" key="1">
    <citation type="journal article" date="2019" name="Sci. Rep.">
        <title>Draft genome of Tanacetum cinerariifolium, the natural source of mosquito coil.</title>
        <authorList>
            <person name="Yamashiro T."/>
            <person name="Shiraishi A."/>
            <person name="Satake H."/>
            <person name="Nakayama K."/>
        </authorList>
    </citation>
    <scope>NUCLEOTIDE SEQUENCE</scope>
</reference>
<feature type="region of interest" description="Disordered" evidence="1">
    <location>
        <begin position="58"/>
        <end position="97"/>
    </location>
</feature>
<sequence>NQPNHSVGIKENLDADKVRKKTESAQQYVLLPLWSTGLQDPQNTDDVDDAAFDVKENDTNRVNAASAPVTAVGPNPTNITNSVNAASPSDNAISSTF</sequence>